<protein>
    <submittedName>
        <fullName evidence="2">Bifunctional 3-demethylubiquinone-9 3-methyltransferase/ 2-octaprenyl-6-hydroxy phenol methylase</fullName>
    </submittedName>
</protein>
<proteinExistence type="predicted"/>
<dbReference type="OrthoDB" id="323463at2"/>
<dbReference type="InterPro" id="IPR029063">
    <property type="entry name" value="SAM-dependent_MTases_sf"/>
</dbReference>
<organism evidence="2 3">
    <name type="scientific">Vibrio aerogenes CECT 7868</name>
    <dbReference type="NCBI Taxonomy" id="1216006"/>
    <lineage>
        <taxon>Bacteria</taxon>
        <taxon>Pseudomonadati</taxon>
        <taxon>Pseudomonadota</taxon>
        <taxon>Gammaproteobacteria</taxon>
        <taxon>Vibrionales</taxon>
        <taxon>Vibrionaceae</taxon>
        <taxon>Vibrio</taxon>
    </lineage>
</organism>
<dbReference type="RefSeq" id="WP_073604447.1">
    <property type="nucleotide sequence ID" value="NZ_FQXZ01000030.1"/>
</dbReference>
<reference evidence="2 3" key="1">
    <citation type="submission" date="2016-11" db="EMBL/GenBank/DDBJ databases">
        <authorList>
            <person name="Jaros S."/>
            <person name="Januszkiewicz K."/>
            <person name="Wedrychowicz H."/>
        </authorList>
    </citation>
    <scope>NUCLEOTIDE SEQUENCE [LARGE SCALE GENOMIC DNA]</scope>
    <source>
        <strain evidence="2 3">CECT 7868</strain>
    </source>
</reference>
<evidence type="ECO:0000313" key="3">
    <source>
        <dbReference type="Proteomes" id="UP000184608"/>
    </source>
</evidence>
<dbReference type="InterPro" id="IPR013216">
    <property type="entry name" value="Methyltransf_11"/>
</dbReference>
<dbReference type="EMBL" id="FQXZ01000030">
    <property type="protein sequence ID" value="SHI24230.1"/>
    <property type="molecule type" value="Genomic_DNA"/>
</dbReference>
<evidence type="ECO:0000313" key="2">
    <source>
        <dbReference type="EMBL" id="SHI24230.1"/>
    </source>
</evidence>
<dbReference type="AlphaFoldDB" id="A0A1M5ZJ23"/>
<dbReference type="GO" id="GO:0008757">
    <property type="term" value="F:S-adenosylmethionine-dependent methyltransferase activity"/>
    <property type="evidence" value="ECO:0007669"/>
    <property type="project" value="InterPro"/>
</dbReference>
<keyword evidence="2" id="KW-0830">Ubiquinone</keyword>
<dbReference type="Pfam" id="PF08241">
    <property type="entry name" value="Methyltransf_11"/>
    <property type="match status" value="1"/>
</dbReference>
<dbReference type="CDD" id="cd02440">
    <property type="entry name" value="AdoMet_MTases"/>
    <property type="match status" value="1"/>
</dbReference>
<name>A0A1M5ZJ23_9VIBR</name>
<accession>A0A1M5ZJ23</accession>
<dbReference type="SUPFAM" id="SSF53335">
    <property type="entry name" value="S-adenosyl-L-methionine-dependent methyltransferases"/>
    <property type="match status" value="1"/>
</dbReference>
<sequence length="280" mass="31358">MQEEYLQYYASFDEDQRLTRQHITRIEFDTTQYVLAPYVQPDSSQRDSGQPKSLTEFGAATGRYALFYAQQGLDVTAVELVPELVSQLRKNAADAKAELNIHQANATDVSFIADASQDVVLILGPLYHIQQASDRESVMREAYRILKPGGVVAIAYISRFFVAGLLAKMSASLVTPEILSELRETGLVTTPEVYRFFRTGYFATPQEIEDLATQSGFHIKDHLATDGCVRYIGQQVNELSETQYQAWLKYHLSTCREPSLFGTSNHGLVIAGKCDQGQRP</sequence>
<gene>
    <name evidence="2" type="ORF">VA7868_02812</name>
</gene>
<dbReference type="Gene3D" id="3.40.50.150">
    <property type="entry name" value="Vaccinia Virus protein VP39"/>
    <property type="match status" value="1"/>
</dbReference>
<dbReference type="Proteomes" id="UP000184608">
    <property type="component" value="Unassembled WGS sequence"/>
</dbReference>
<keyword evidence="3" id="KW-1185">Reference proteome</keyword>
<dbReference type="GO" id="GO:0032259">
    <property type="term" value="P:methylation"/>
    <property type="evidence" value="ECO:0007669"/>
    <property type="project" value="UniProtKB-KW"/>
</dbReference>
<evidence type="ECO:0000259" key="1">
    <source>
        <dbReference type="Pfam" id="PF08241"/>
    </source>
</evidence>
<keyword evidence="2" id="KW-0808">Transferase</keyword>
<keyword evidence="2" id="KW-0489">Methyltransferase</keyword>
<dbReference type="STRING" id="1216006.VA7868_02812"/>
<feature type="domain" description="Methyltransferase type 11" evidence="1">
    <location>
        <begin position="56"/>
        <end position="154"/>
    </location>
</feature>